<dbReference type="Pfam" id="PF07730">
    <property type="entry name" value="HisKA_3"/>
    <property type="match status" value="1"/>
</dbReference>
<proteinExistence type="predicted"/>
<feature type="transmembrane region" description="Helical" evidence="11">
    <location>
        <begin position="129"/>
        <end position="148"/>
    </location>
</feature>
<dbReference type="GO" id="GO:0046983">
    <property type="term" value="F:protein dimerization activity"/>
    <property type="evidence" value="ECO:0007669"/>
    <property type="project" value="InterPro"/>
</dbReference>
<comment type="caution">
    <text evidence="13">The sequence shown here is derived from an EMBL/GenBank/DDBJ whole genome shotgun (WGS) entry which is preliminary data.</text>
</comment>
<evidence type="ECO:0000256" key="2">
    <source>
        <dbReference type="ARBA" id="ARBA00012438"/>
    </source>
</evidence>
<evidence type="ECO:0000256" key="7">
    <source>
        <dbReference type="ARBA" id="ARBA00022840"/>
    </source>
</evidence>
<keyword evidence="6 13" id="KW-0418">Kinase</keyword>
<feature type="transmembrane region" description="Helical" evidence="11">
    <location>
        <begin position="305"/>
        <end position="322"/>
    </location>
</feature>
<dbReference type="Gene3D" id="3.30.565.10">
    <property type="entry name" value="Histidine kinase-like ATPase, C-terminal domain"/>
    <property type="match status" value="1"/>
</dbReference>
<dbReference type="SUPFAM" id="SSF55874">
    <property type="entry name" value="ATPase domain of HSP90 chaperone/DNA topoisomerase II/histidine kinase"/>
    <property type="match status" value="1"/>
</dbReference>
<keyword evidence="11" id="KW-0472">Membrane</keyword>
<evidence type="ECO:0000256" key="9">
    <source>
        <dbReference type="SAM" id="Coils"/>
    </source>
</evidence>
<protein>
    <recommendedName>
        <fullName evidence="2">histidine kinase</fullName>
        <ecNumber evidence="2">2.7.13.3</ecNumber>
    </recommendedName>
</protein>
<keyword evidence="11" id="KW-1133">Transmembrane helix</keyword>
<keyword evidence="7" id="KW-0067">ATP-binding</keyword>
<feature type="coiled-coil region" evidence="9">
    <location>
        <begin position="148"/>
        <end position="175"/>
    </location>
</feature>
<keyword evidence="5" id="KW-0547">Nucleotide-binding</keyword>
<evidence type="ECO:0000259" key="12">
    <source>
        <dbReference type="Pfam" id="PF07730"/>
    </source>
</evidence>
<dbReference type="AlphaFoldDB" id="A0A542ZCU7"/>
<evidence type="ECO:0000256" key="3">
    <source>
        <dbReference type="ARBA" id="ARBA00022553"/>
    </source>
</evidence>
<feature type="compositionally biased region" description="Basic and acidic residues" evidence="10">
    <location>
        <begin position="597"/>
        <end position="613"/>
    </location>
</feature>
<feature type="transmembrane region" description="Helical" evidence="11">
    <location>
        <begin position="282"/>
        <end position="298"/>
    </location>
</feature>
<dbReference type="PANTHER" id="PTHR24421">
    <property type="entry name" value="NITRATE/NITRITE SENSOR PROTEIN NARX-RELATED"/>
    <property type="match status" value="1"/>
</dbReference>
<organism evidence="13 14">
    <name type="scientific">Propioniferax innocua</name>
    <dbReference type="NCBI Taxonomy" id="1753"/>
    <lineage>
        <taxon>Bacteria</taxon>
        <taxon>Bacillati</taxon>
        <taxon>Actinomycetota</taxon>
        <taxon>Actinomycetes</taxon>
        <taxon>Propionibacteriales</taxon>
        <taxon>Propionibacteriaceae</taxon>
        <taxon>Propioniferax</taxon>
    </lineage>
</organism>
<name>A0A542ZCU7_9ACTN</name>
<evidence type="ECO:0000313" key="13">
    <source>
        <dbReference type="EMBL" id="TQL58166.1"/>
    </source>
</evidence>
<evidence type="ECO:0000256" key="11">
    <source>
        <dbReference type="SAM" id="Phobius"/>
    </source>
</evidence>
<reference evidence="13 14" key="1">
    <citation type="submission" date="2019-06" db="EMBL/GenBank/DDBJ databases">
        <title>Sequencing the genomes of 1000 actinobacteria strains.</title>
        <authorList>
            <person name="Klenk H.-P."/>
        </authorList>
    </citation>
    <scope>NUCLEOTIDE SEQUENCE [LARGE SCALE GENOMIC DNA]</scope>
    <source>
        <strain evidence="13 14">DSM 8251</strain>
    </source>
</reference>
<dbReference type="PANTHER" id="PTHR24421:SF10">
    <property type="entry name" value="NITRATE_NITRITE SENSOR PROTEIN NARQ"/>
    <property type="match status" value="1"/>
</dbReference>
<dbReference type="GO" id="GO:0000155">
    <property type="term" value="F:phosphorelay sensor kinase activity"/>
    <property type="evidence" value="ECO:0007669"/>
    <property type="project" value="InterPro"/>
</dbReference>
<dbReference type="Proteomes" id="UP000316196">
    <property type="component" value="Unassembled WGS sequence"/>
</dbReference>
<keyword evidence="11" id="KW-0812">Transmembrane</keyword>
<sequence>MAVKLFHWLRWLVVVALAADHASFFLAQHLEVDPELGTTTDGHVFLHLASFAAIVAILWGWRNFALILWVIVMSGSLIHPDGSGNVVAFAMVTYSILAESSRSRRYLVLMAQLGFTAVFDSLYGPAWPVASTAVILVAFLAMAIRIVVNKTESLREKALRERRKAREIRESELNQLALELESFVVNRLGEIRDEALRGIAEEDVFGARLRIQRLNQHLRSELRDLVYFLRMRDHAARNDPESCFGRLVGFRLQGLWRWAAFGALAIPARLLGVAVLSRREPLAYLLCFVVAVCALGVAKGLGGMLAVGGFSALLAVLAWSIVPDGDRLTFWVTLSYATALSAMAAMVLRALRQDRSSARTALHDARQFVGTGAQGDRAAIARELHDVVGHQVSLIGLRMMSAHTSDEKGQRLLLEEISVLTMAAQAELEALLTVMRSGETLPAEVAGPLVRPRAVLQAMCDELAARSGTVTADISDSLDCLSVLAQRTVVRVVQESVTNILRHAPEGCSSSVRVTVEEESVTVHVANTLAGSPSAPPGGAIDRSTVCGVGLRGLHERVGALGGTFSAGAQEGRWVVHADIPAKACPAENRSSGEASRCSDSHRGEAASADGRV</sequence>
<dbReference type="GO" id="GO:0016020">
    <property type="term" value="C:membrane"/>
    <property type="evidence" value="ECO:0007669"/>
    <property type="project" value="InterPro"/>
</dbReference>
<keyword evidence="8" id="KW-0902">Two-component regulatory system</keyword>
<accession>A0A542ZCU7</accession>
<feature type="region of interest" description="Disordered" evidence="10">
    <location>
        <begin position="586"/>
        <end position="613"/>
    </location>
</feature>
<comment type="catalytic activity">
    <reaction evidence="1">
        <text>ATP + protein L-histidine = ADP + protein N-phospho-L-histidine.</text>
        <dbReference type="EC" id="2.7.13.3"/>
    </reaction>
</comment>
<dbReference type="CDD" id="cd16917">
    <property type="entry name" value="HATPase_UhpB-NarQ-NarX-like"/>
    <property type="match status" value="1"/>
</dbReference>
<dbReference type="GO" id="GO:0005524">
    <property type="term" value="F:ATP binding"/>
    <property type="evidence" value="ECO:0007669"/>
    <property type="project" value="UniProtKB-KW"/>
</dbReference>
<evidence type="ECO:0000256" key="10">
    <source>
        <dbReference type="SAM" id="MobiDB-lite"/>
    </source>
</evidence>
<dbReference type="InterPro" id="IPR011712">
    <property type="entry name" value="Sig_transdc_His_kin_sub3_dim/P"/>
</dbReference>
<feature type="transmembrane region" description="Helical" evidence="11">
    <location>
        <begin position="255"/>
        <end position="276"/>
    </location>
</feature>
<dbReference type="InterPro" id="IPR050482">
    <property type="entry name" value="Sensor_HK_TwoCompSys"/>
</dbReference>
<keyword evidence="9" id="KW-0175">Coiled coil</keyword>
<dbReference type="EMBL" id="VFOR01000002">
    <property type="protein sequence ID" value="TQL58166.1"/>
    <property type="molecule type" value="Genomic_DNA"/>
</dbReference>
<feature type="transmembrane region" description="Helical" evidence="11">
    <location>
        <begin position="328"/>
        <end position="351"/>
    </location>
</feature>
<keyword evidence="4" id="KW-0808">Transferase</keyword>
<evidence type="ECO:0000313" key="14">
    <source>
        <dbReference type="Proteomes" id="UP000316196"/>
    </source>
</evidence>
<dbReference type="EC" id="2.7.13.3" evidence="2"/>
<dbReference type="OrthoDB" id="3253720at2"/>
<evidence type="ECO:0000256" key="1">
    <source>
        <dbReference type="ARBA" id="ARBA00000085"/>
    </source>
</evidence>
<feature type="domain" description="Signal transduction histidine kinase subgroup 3 dimerisation and phosphoacceptor" evidence="12">
    <location>
        <begin position="377"/>
        <end position="438"/>
    </location>
</feature>
<dbReference type="Gene3D" id="1.20.5.1930">
    <property type="match status" value="1"/>
</dbReference>
<evidence type="ECO:0000256" key="5">
    <source>
        <dbReference type="ARBA" id="ARBA00022741"/>
    </source>
</evidence>
<evidence type="ECO:0000256" key="8">
    <source>
        <dbReference type="ARBA" id="ARBA00023012"/>
    </source>
</evidence>
<dbReference type="InterPro" id="IPR036890">
    <property type="entry name" value="HATPase_C_sf"/>
</dbReference>
<evidence type="ECO:0000256" key="6">
    <source>
        <dbReference type="ARBA" id="ARBA00022777"/>
    </source>
</evidence>
<keyword evidence="14" id="KW-1185">Reference proteome</keyword>
<dbReference type="RefSeq" id="WP_142093985.1">
    <property type="nucleotide sequence ID" value="NZ_BAAAMD010000002.1"/>
</dbReference>
<keyword evidence="3" id="KW-0597">Phosphoprotein</keyword>
<gene>
    <name evidence="13" type="ORF">FB460_2020</name>
</gene>
<evidence type="ECO:0000256" key="4">
    <source>
        <dbReference type="ARBA" id="ARBA00022679"/>
    </source>
</evidence>